<dbReference type="InterPro" id="IPR036390">
    <property type="entry name" value="WH_DNA-bd_sf"/>
</dbReference>
<organism evidence="5 6">
    <name type="scientific">Faecalicatena contorta</name>
    <dbReference type="NCBI Taxonomy" id="39482"/>
    <lineage>
        <taxon>Bacteria</taxon>
        <taxon>Bacillati</taxon>
        <taxon>Bacillota</taxon>
        <taxon>Clostridia</taxon>
        <taxon>Lachnospirales</taxon>
        <taxon>Lachnospiraceae</taxon>
        <taxon>Faecalicatena</taxon>
    </lineage>
</organism>
<dbReference type="InterPro" id="IPR036388">
    <property type="entry name" value="WH-like_DNA-bd_sf"/>
</dbReference>
<dbReference type="PRINTS" id="PR00598">
    <property type="entry name" value="HTHMARR"/>
</dbReference>
<evidence type="ECO:0000256" key="1">
    <source>
        <dbReference type="ARBA" id="ARBA00023015"/>
    </source>
</evidence>
<keyword evidence="1" id="KW-0805">Transcription regulation</keyword>
<dbReference type="PANTHER" id="PTHR42756">
    <property type="entry name" value="TRANSCRIPTIONAL REGULATOR, MARR"/>
    <property type="match status" value="1"/>
</dbReference>
<dbReference type="EMBL" id="CYZU01000014">
    <property type="protein sequence ID" value="CUO30934.1"/>
    <property type="molecule type" value="Genomic_DNA"/>
</dbReference>
<dbReference type="GO" id="GO:0003700">
    <property type="term" value="F:DNA-binding transcription factor activity"/>
    <property type="evidence" value="ECO:0007669"/>
    <property type="project" value="InterPro"/>
</dbReference>
<dbReference type="Proteomes" id="UP000095544">
    <property type="component" value="Unassembled WGS sequence"/>
</dbReference>
<proteinExistence type="predicted"/>
<gene>
    <name evidence="5" type="ORF">ERS852491_01824</name>
</gene>
<keyword evidence="3" id="KW-0804">Transcription</keyword>
<dbReference type="PROSITE" id="PS50995">
    <property type="entry name" value="HTH_MARR_2"/>
    <property type="match status" value="1"/>
</dbReference>
<evidence type="ECO:0000259" key="4">
    <source>
        <dbReference type="PROSITE" id="PS50995"/>
    </source>
</evidence>
<dbReference type="InterPro" id="IPR011991">
    <property type="entry name" value="ArsR-like_HTH"/>
</dbReference>
<reference evidence="5 6" key="1">
    <citation type="submission" date="2015-09" db="EMBL/GenBank/DDBJ databases">
        <authorList>
            <consortium name="Pathogen Informatics"/>
        </authorList>
    </citation>
    <scope>NUCLEOTIDE SEQUENCE [LARGE SCALE GENOMIC DNA]</scope>
    <source>
        <strain evidence="5 6">2789STDY5834876</strain>
    </source>
</reference>
<dbReference type="SUPFAM" id="SSF46785">
    <property type="entry name" value="Winged helix' DNA-binding domain"/>
    <property type="match status" value="1"/>
</dbReference>
<keyword evidence="2" id="KW-0238">DNA-binding</keyword>
<feature type="domain" description="HTH marR-type" evidence="4">
    <location>
        <begin position="1"/>
        <end position="139"/>
    </location>
</feature>
<dbReference type="InterPro" id="IPR000835">
    <property type="entry name" value="HTH_MarR-typ"/>
</dbReference>
<evidence type="ECO:0000256" key="2">
    <source>
        <dbReference type="ARBA" id="ARBA00023125"/>
    </source>
</evidence>
<dbReference type="Pfam" id="PF01047">
    <property type="entry name" value="MarR"/>
    <property type="match status" value="1"/>
</dbReference>
<dbReference type="RefSeq" id="WP_050638776.1">
    <property type="nucleotide sequence ID" value="NZ_CABKUE010000004.1"/>
</dbReference>
<dbReference type="OrthoDB" id="6400170at2"/>
<accession>A0A174DZQ9</accession>
<protein>
    <submittedName>
        <fullName evidence="5">Transcriptional regulator SlyA</fullName>
    </submittedName>
</protein>
<dbReference type="GO" id="GO:0003677">
    <property type="term" value="F:DNA binding"/>
    <property type="evidence" value="ECO:0007669"/>
    <property type="project" value="UniProtKB-KW"/>
</dbReference>
<dbReference type="Gene3D" id="1.10.10.10">
    <property type="entry name" value="Winged helix-like DNA-binding domain superfamily/Winged helix DNA-binding domain"/>
    <property type="match status" value="1"/>
</dbReference>
<dbReference type="AlphaFoldDB" id="A0A174DZQ9"/>
<dbReference type="PANTHER" id="PTHR42756:SF1">
    <property type="entry name" value="TRANSCRIPTIONAL REPRESSOR OF EMRAB OPERON"/>
    <property type="match status" value="1"/>
</dbReference>
<evidence type="ECO:0000313" key="6">
    <source>
        <dbReference type="Proteomes" id="UP000095544"/>
    </source>
</evidence>
<evidence type="ECO:0000256" key="3">
    <source>
        <dbReference type="ARBA" id="ARBA00023163"/>
    </source>
</evidence>
<name>A0A174DZQ9_9FIRM</name>
<evidence type="ECO:0000313" key="5">
    <source>
        <dbReference type="EMBL" id="CUO30934.1"/>
    </source>
</evidence>
<dbReference type="STRING" id="39482.ERS852491_01824"/>
<sequence length="151" mass="17464">MNCDANHVPTVGIMSQIMHMSMNRARLLFDEYDLKIGQAGILFMLEHFGEMSQRELASKMNVTPPSITAAIGKMERLGYIRRKPDDKDQRIMRLSTTDKGKACLEHTKKVAKQMDELMFKGMSQEEKLLFRRLLLQMQENLKEEKELSGLK</sequence>
<dbReference type="CDD" id="cd00090">
    <property type="entry name" value="HTH_ARSR"/>
    <property type="match status" value="1"/>
</dbReference>
<dbReference type="SMART" id="SM00347">
    <property type="entry name" value="HTH_MARR"/>
    <property type="match status" value="1"/>
</dbReference>